<keyword evidence="3" id="KW-1185">Reference proteome</keyword>
<dbReference type="InterPro" id="IPR003673">
    <property type="entry name" value="CoA-Trfase_fam_III"/>
</dbReference>
<name>A0A1G8MXR7_9BACI</name>
<dbReference type="PANTHER" id="PTHR48207">
    <property type="entry name" value="SUCCINATE--HYDROXYMETHYLGLUTARATE COA-TRANSFERASE"/>
    <property type="match status" value="1"/>
</dbReference>
<dbReference type="Gene3D" id="3.40.50.10540">
    <property type="entry name" value="Crotonobetainyl-coa:carnitine coa-transferase, domain 1"/>
    <property type="match status" value="1"/>
</dbReference>
<dbReference type="InterPro" id="IPR050483">
    <property type="entry name" value="CoA-transferase_III_domain"/>
</dbReference>
<dbReference type="InterPro" id="IPR023606">
    <property type="entry name" value="CoA-Trfase_III_dom_1_sf"/>
</dbReference>
<keyword evidence="1 2" id="KW-0808">Transferase</keyword>
<dbReference type="PANTHER" id="PTHR48207:SF3">
    <property type="entry name" value="SUCCINATE--HYDROXYMETHYLGLUTARATE COA-TRANSFERASE"/>
    <property type="match status" value="1"/>
</dbReference>
<dbReference type="SUPFAM" id="SSF89796">
    <property type="entry name" value="CoA-transferase family III (CaiB/BaiF)"/>
    <property type="match status" value="1"/>
</dbReference>
<reference evidence="2 3" key="1">
    <citation type="submission" date="2016-10" db="EMBL/GenBank/DDBJ databases">
        <authorList>
            <person name="de Groot N.N."/>
        </authorList>
    </citation>
    <scope>NUCLEOTIDE SEQUENCE [LARGE SCALE GENOMIC DNA]</scope>
    <source>
        <strain evidence="2 3">DSM 21771</strain>
    </source>
</reference>
<dbReference type="EMBL" id="FNEN01000005">
    <property type="protein sequence ID" value="SDI72684.1"/>
    <property type="molecule type" value="Genomic_DNA"/>
</dbReference>
<evidence type="ECO:0000313" key="2">
    <source>
        <dbReference type="EMBL" id="SDI72684.1"/>
    </source>
</evidence>
<proteinExistence type="predicted"/>
<gene>
    <name evidence="2" type="ORF">SAMN04488123_10589</name>
</gene>
<dbReference type="AlphaFoldDB" id="A0A1G8MXR7"/>
<evidence type="ECO:0000313" key="3">
    <source>
        <dbReference type="Proteomes" id="UP000198853"/>
    </source>
</evidence>
<dbReference type="Gene3D" id="3.30.1540.10">
    <property type="entry name" value="formyl-coa transferase, domain 3"/>
    <property type="match status" value="1"/>
</dbReference>
<dbReference type="GO" id="GO:0008410">
    <property type="term" value="F:CoA-transferase activity"/>
    <property type="evidence" value="ECO:0007669"/>
    <property type="project" value="TreeGrafter"/>
</dbReference>
<dbReference type="RefSeq" id="WP_245723102.1">
    <property type="nucleotide sequence ID" value="NZ_FNEN01000005.1"/>
</dbReference>
<protein>
    <submittedName>
        <fullName evidence="2">CoA-transferase family III</fullName>
    </submittedName>
</protein>
<dbReference type="Proteomes" id="UP000198853">
    <property type="component" value="Unassembled WGS sequence"/>
</dbReference>
<dbReference type="InterPro" id="IPR044855">
    <property type="entry name" value="CoA-Trfase_III_dom3_sf"/>
</dbReference>
<dbReference type="Pfam" id="PF02515">
    <property type="entry name" value="CoA_transf_3"/>
    <property type="match status" value="1"/>
</dbReference>
<organism evidence="2 3">
    <name type="scientific">Natribacillus halophilus</name>
    <dbReference type="NCBI Taxonomy" id="549003"/>
    <lineage>
        <taxon>Bacteria</taxon>
        <taxon>Bacillati</taxon>
        <taxon>Bacillota</taxon>
        <taxon>Bacilli</taxon>
        <taxon>Bacillales</taxon>
        <taxon>Bacillaceae</taxon>
        <taxon>Natribacillus</taxon>
    </lineage>
</organism>
<accession>A0A1G8MXR7</accession>
<sequence>MTELNSPEISFIISQSFGGFFSGFDHFFRYIGNLIVFHALDGVYNGNRADHFSCIMIPYSAEANAKGRSDLAEDPAYVTNQGRADNVEYLDKVIEDWAQQRTQKEVQQILDEARVPVGPIYSIEDIAKDEQYQDREMLQTVELPDGEKVRVPGIVLKLSEAPGEGLY</sequence>
<evidence type="ECO:0000256" key="1">
    <source>
        <dbReference type="ARBA" id="ARBA00022679"/>
    </source>
</evidence>